<evidence type="ECO:0008006" key="7">
    <source>
        <dbReference type="Google" id="ProtNLM"/>
    </source>
</evidence>
<reference evidence="5" key="2">
    <citation type="journal article" date="2022" name="BMC Genomics">
        <title>Comparative genome analysis of mycobacteria focusing on tRNA and non-coding RNA.</title>
        <authorList>
            <person name="Behra P.R.K."/>
            <person name="Pettersson B.M.F."/>
            <person name="Ramesh M."/>
            <person name="Das S."/>
            <person name="Dasgupta S."/>
            <person name="Kirsebom L.A."/>
        </authorList>
    </citation>
    <scope>NUCLEOTIDE SEQUENCE</scope>
    <source>
        <strain evidence="5">DSM 44615</strain>
    </source>
</reference>
<evidence type="ECO:0000256" key="3">
    <source>
        <dbReference type="SAM" id="MobiDB-lite"/>
    </source>
</evidence>
<reference evidence="5" key="1">
    <citation type="submission" date="2020-07" db="EMBL/GenBank/DDBJ databases">
        <authorList>
            <person name="Pettersson B.M.F."/>
            <person name="Behra P.R.K."/>
            <person name="Ramesh M."/>
            <person name="Das S."/>
            <person name="Dasgupta S."/>
            <person name="Kirsebom L.A."/>
        </authorList>
    </citation>
    <scope>NUCLEOTIDE SEQUENCE</scope>
    <source>
        <strain evidence="5">DSM 44615</strain>
    </source>
</reference>
<comment type="caution">
    <text evidence="5">The sequence shown here is derived from an EMBL/GenBank/DDBJ whole genome shotgun (WGS) entry which is preliminary data.</text>
</comment>
<comment type="subcellular location">
    <subcellularLocation>
        <location evidence="1">Membrane</location>
    </subcellularLocation>
</comment>
<dbReference type="PANTHER" id="PTHR37042:SF4">
    <property type="entry name" value="OUTER MEMBRANE PROTEIN RV1973"/>
    <property type="match status" value="1"/>
</dbReference>
<dbReference type="Proteomes" id="UP001140293">
    <property type="component" value="Unassembled WGS sequence"/>
</dbReference>
<keyword evidence="4" id="KW-0812">Transmembrane</keyword>
<feature type="transmembrane region" description="Helical" evidence="4">
    <location>
        <begin position="70"/>
        <end position="93"/>
    </location>
</feature>
<dbReference type="AlphaFoldDB" id="A0A9X3BX73"/>
<keyword evidence="4" id="KW-1133">Transmembrane helix</keyword>
<organism evidence="5 6">
    <name type="scientific">[Mycobacterium] manitobense</name>
    <dbReference type="NCBI Taxonomy" id="190147"/>
    <lineage>
        <taxon>Bacteria</taxon>
        <taxon>Bacillati</taxon>
        <taxon>Actinomycetota</taxon>
        <taxon>Actinomycetes</taxon>
        <taxon>Mycobacteriales</taxon>
        <taxon>Mycobacteriaceae</taxon>
        <taxon>Mycolicibacterium</taxon>
    </lineage>
</organism>
<evidence type="ECO:0000256" key="4">
    <source>
        <dbReference type="SAM" id="Phobius"/>
    </source>
</evidence>
<dbReference type="GO" id="GO:0016020">
    <property type="term" value="C:membrane"/>
    <property type="evidence" value="ECO:0007669"/>
    <property type="project" value="UniProtKB-SubCell"/>
</dbReference>
<dbReference type="RefSeq" id="WP_264014603.1">
    <property type="nucleotide sequence ID" value="NZ_JACKSJ010000184.1"/>
</dbReference>
<dbReference type="PANTHER" id="PTHR37042">
    <property type="entry name" value="OUTER MEMBRANE PROTEIN RV1973"/>
    <property type="match status" value="1"/>
</dbReference>
<keyword evidence="2 4" id="KW-0472">Membrane</keyword>
<evidence type="ECO:0000313" key="6">
    <source>
        <dbReference type="Proteomes" id="UP001140293"/>
    </source>
</evidence>
<evidence type="ECO:0000256" key="2">
    <source>
        <dbReference type="ARBA" id="ARBA00023136"/>
    </source>
</evidence>
<dbReference type="EMBL" id="JACKSJ010000184">
    <property type="protein sequence ID" value="MCV7172426.1"/>
    <property type="molecule type" value="Genomic_DNA"/>
</dbReference>
<feature type="compositionally biased region" description="Polar residues" evidence="3">
    <location>
        <begin position="8"/>
        <end position="26"/>
    </location>
</feature>
<evidence type="ECO:0000313" key="5">
    <source>
        <dbReference type="EMBL" id="MCV7172426.1"/>
    </source>
</evidence>
<protein>
    <recommendedName>
        <fullName evidence="7">Mce protein</fullName>
    </recommendedName>
</protein>
<accession>A0A9X3BX73</accession>
<proteinExistence type="predicted"/>
<feature type="compositionally biased region" description="Acidic residues" evidence="3">
    <location>
        <begin position="30"/>
        <end position="39"/>
    </location>
</feature>
<name>A0A9X3BX73_9MYCO</name>
<sequence length="228" mass="23706">MEGDAGTRQLNPTDADQTPDQSLAVSTETTTEEPIEDTTADGPDQAAVDAETAPPTPVDDRRPTRLGRGWVGGICAALVVLAVGAGVGGYLTLRSNDESRTLARNEATALQSAKECVAATHAPDAAAMSASQAKILECSTGDFAVQAGLYGGMLVDAYRAANVAVQVSDIRAAVEKHNDDGSINVLVAVRTKVTNSEASDQEQGYRLRVQMAPDDGTYKVAKLDTVAS</sequence>
<evidence type="ECO:0000256" key="1">
    <source>
        <dbReference type="ARBA" id="ARBA00004370"/>
    </source>
</evidence>
<feature type="region of interest" description="Disordered" evidence="3">
    <location>
        <begin position="1"/>
        <end position="64"/>
    </location>
</feature>
<gene>
    <name evidence="5" type="ORF">H7I41_21145</name>
</gene>
<keyword evidence="6" id="KW-1185">Reference proteome</keyword>